<proteinExistence type="predicted"/>
<feature type="chain" id="PRO_5039010454" evidence="1">
    <location>
        <begin position="23"/>
        <end position="311"/>
    </location>
</feature>
<keyword evidence="1" id="KW-0732">Signal</keyword>
<dbReference type="SUPFAM" id="SSF54001">
    <property type="entry name" value="Cysteine proteinases"/>
    <property type="match status" value="1"/>
</dbReference>
<dbReference type="PROSITE" id="PS51257">
    <property type="entry name" value="PROKAR_LIPOPROTEIN"/>
    <property type="match status" value="1"/>
</dbReference>
<evidence type="ECO:0000259" key="2">
    <source>
        <dbReference type="SMART" id="SM00460"/>
    </source>
</evidence>
<dbReference type="Gene3D" id="3.10.620.30">
    <property type="match status" value="1"/>
</dbReference>
<dbReference type="PANTHER" id="PTHR33490">
    <property type="entry name" value="BLR5614 PROTEIN-RELATED"/>
    <property type="match status" value="1"/>
</dbReference>
<reference evidence="3 4" key="1">
    <citation type="submission" date="2015-09" db="EMBL/GenBank/DDBJ databases">
        <authorList>
            <consortium name="Pathogen Informatics"/>
        </authorList>
    </citation>
    <scope>NUCLEOTIDE SEQUENCE [LARGE SCALE GENOMIC DNA]</scope>
    <source>
        <strain evidence="3 4">2789STDY5834876</strain>
    </source>
</reference>
<protein>
    <submittedName>
        <fullName evidence="3">Uncharacterized protein involved in cytokinesis, contains TGc (Transglutaminase/protease-like) domain</fullName>
    </submittedName>
</protein>
<dbReference type="STRING" id="39482.ERS852491_00642"/>
<keyword evidence="3" id="KW-0378">Hydrolase</keyword>
<dbReference type="GO" id="GO:0008233">
    <property type="term" value="F:peptidase activity"/>
    <property type="evidence" value="ECO:0007669"/>
    <property type="project" value="UniProtKB-KW"/>
</dbReference>
<dbReference type="EMBL" id="CYZU01000004">
    <property type="protein sequence ID" value="CUN84593.1"/>
    <property type="molecule type" value="Genomic_DNA"/>
</dbReference>
<evidence type="ECO:0000313" key="3">
    <source>
        <dbReference type="EMBL" id="CUN84593.1"/>
    </source>
</evidence>
<feature type="domain" description="Transglutaminase-like" evidence="2">
    <location>
        <begin position="217"/>
        <end position="286"/>
    </location>
</feature>
<dbReference type="InterPro" id="IPR038765">
    <property type="entry name" value="Papain-like_cys_pep_sf"/>
</dbReference>
<dbReference type="Pfam" id="PF01841">
    <property type="entry name" value="Transglut_core"/>
    <property type="match status" value="1"/>
</dbReference>
<dbReference type="InterPro" id="IPR002931">
    <property type="entry name" value="Transglutaminase-like"/>
</dbReference>
<evidence type="ECO:0000256" key="1">
    <source>
        <dbReference type="SAM" id="SignalP"/>
    </source>
</evidence>
<dbReference type="RefSeq" id="WP_050639308.1">
    <property type="nucleotide sequence ID" value="NZ_CABKUE010000006.1"/>
</dbReference>
<name>A0A174A8N7_9FIRM</name>
<dbReference type="AlphaFoldDB" id="A0A174A8N7"/>
<accession>A0A174A8N7</accession>
<keyword evidence="3" id="KW-0645">Protease</keyword>
<dbReference type="PANTHER" id="PTHR33490:SF6">
    <property type="entry name" value="SLL1049 PROTEIN"/>
    <property type="match status" value="1"/>
</dbReference>
<evidence type="ECO:0000313" key="4">
    <source>
        <dbReference type="Proteomes" id="UP000095544"/>
    </source>
</evidence>
<dbReference type="Proteomes" id="UP000095544">
    <property type="component" value="Unassembled WGS sequence"/>
</dbReference>
<gene>
    <name evidence="3" type="ORF">ERS852491_00642</name>
</gene>
<dbReference type="GO" id="GO:0006508">
    <property type="term" value="P:proteolysis"/>
    <property type="evidence" value="ECO:0007669"/>
    <property type="project" value="UniProtKB-KW"/>
</dbReference>
<organism evidence="3 4">
    <name type="scientific">Faecalicatena contorta</name>
    <dbReference type="NCBI Taxonomy" id="39482"/>
    <lineage>
        <taxon>Bacteria</taxon>
        <taxon>Bacillati</taxon>
        <taxon>Bacillota</taxon>
        <taxon>Clostridia</taxon>
        <taxon>Lachnospirales</taxon>
        <taxon>Lachnospiraceae</taxon>
        <taxon>Faecalicatena</taxon>
    </lineage>
</organism>
<dbReference type="SMART" id="SM00460">
    <property type="entry name" value="TGc"/>
    <property type="match status" value="1"/>
</dbReference>
<sequence length="311" mass="34317">MRKSSRLLSAVLFIMIAVSSFSGCSKGNGDISSASASTGKKRQSALQILNPQASGSVVYGNEIISIDASNTGEGYVMVQYGGSASKVKLQITIPDGTVYTYTLGGGSYETFPLTGGNGSYHLDILENVRDDLYALAFSQDIEVNISDEFKPFLYPNQYVWFTEDSQAVKLGREISDKSSDDLSYVQNVYHYVIENIVYDDKKAENIPTDYLPNLDQTLKDKTGICFDYASLMAAMLRSQSVPTRLEVGYSGEAYHAWVSVYLKEKGWVDKIIQFDGKSWSLMDPTLAANNSRKAVGKYIGDGSHYTVKYSY</sequence>
<feature type="signal peptide" evidence="1">
    <location>
        <begin position="1"/>
        <end position="22"/>
    </location>
</feature>